<evidence type="ECO:0000313" key="2">
    <source>
        <dbReference type="Proteomes" id="UP000515202"/>
    </source>
</evidence>
<keyword evidence="1 3" id="KW-0812">Transmembrane</keyword>
<protein>
    <submittedName>
        <fullName evidence="3 4">Transmembrane protein 217 isoform X3</fullName>
    </submittedName>
</protein>
<dbReference type="OrthoDB" id="8878550at2759"/>
<dbReference type="GeneID" id="105288549"/>
<dbReference type="AlphaFoldDB" id="A0A6P3Q587"/>
<evidence type="ECO:0000313" key="3">
    <source>
        <dbReference type="RefSeq" id="XP_011353123.1"/>
    </source>
</evidence>
<dbReference type="InterPro" id="IPR027862">
    <property type="entry name" value="DUF4534"/>
</dbReference>
<dbReference type="RefSeq" id="XP_023383313.1">
    <property type="nucleotide sequence ID" value="XM_023527545.1"/>
</dbReference>
<dbReference type="RefSeq" id="XP_011353123.1">
    <property type="nucleotide sequence ID" value="XM_011354821.2"/>
</dbReference>
<feature type="transmembrane region" description="Helical" evidence="1">
    <location>
        <begin position="7"/>
        <end position="24"/>
    </location>
</feature>
<dbReference type="PANTHER" id="PTHR34928">
    <property type="entry name" value="TRANSMEMBRANE PROTEIN 217"/>
    <property type="match status" value="1"/>
</dbReference>
<dbReference type="Proteomes" id="UP000515202">
    <property type="component" value="Unplaced"/>
</dbReference>
<feature type="transmembrane region" description="Helical" evidence="1">
    <location>
        <begin position="127"/>
        <end position="148"/>
    </location>
</feature>
<keyword evidence="1" id="KW-0472">Membrane</keyword>
<dbReference type="Pfam" id="PF15049">
    <property type="entry name" value="DUF4534"/>
    <property type="match status" value="1"/>
</dbReference>
<keyword evidence="1" id="KW-1133">Transmembrane helix</keyword>
<evidence type="ECO:0000313" key="4">
    <source>
        <dbReference type="RefSeq" id="XP_023383312.1"/>
    </source>
</evidence>
<dbReference type="RefSeq" id="XP_023383312.1">
    <property type="nucleotide sequence ID" value="XM_023527544.1"/>
</dbReference>
<feature type="transmembrane region" description="Helical" evidence="1">
    <location>
        <begin position="58"/>
        <end position="79"/>
    </location>
</feature>
<dbReference type="KEGG" id="pvp:105288549"/>
<gene>
    <name evidence="3 4 5" type="primary">TMEM217</name>
</gene>
<accession>A0A6P3Q587</accession>
<proteinExistence type="predicted"/>
<reference evidence="3 4" key="1">
    <citation type="submission" date="2025-04" db="UniProtKB">
        <authorList>
            <consortium name="RefSeq"/>
        </authorList>
    </citation>
    <scope>IDENTIFICATION</scope>
    <source>
        <tissue evidence="3 4">Kidney</tissue>
    </source>
</reference>
<keyword evidence="2" id="KW-1185">Reference proteome</keyword>
<organism evidence="2 3">
    <name type="scientific">Pteropus vampyrus</name>
    <name type="common">Large flying fox</name>
    <dbReference type="NCBI Taxonomy" id="132908"/>
    <lineage>
        <taxon>Eukaryota</taxon>
        <taxon>Metazoa</taxon>
        <taxon>Chordata</taxon>
        <taxon>Craniata</taxon>
        <taxon>Vertebrata</taxon>
        <taxon>Euteleostomi</taxon>
        <taxon>Mammalia</taxon>
        <taxon>Eutheria</taxon>
        <taxon>Laurasiatheria</taxon>
        <taxon>Chiroptera</taxon>
        <taxon>Yinpterochiroptera</taxon>
        <taxon>Pteropodoidea</taxon>
        <taxon>Pteropodidae</taxon>
        <taxon>Pteropodinae</taxon>
        <taxon>Pteropus</taxon>
    </lineage>
</organism>
<feature type="transmembrane region" description="Helical" evidence="1">
    <location>
        <begin position="86"/>
        <end position="107"/>
    </location>
</feature>
<name>A0A6P3Q587_PTEVA</name>
<evidence type="ECO:0000256" key="1">
    <source>
        <dbReference type="SAM" id="Phobius"/>
    </source>
</evidence>
<dbReference type="PANTHER" id="PTHR34928:SF3">
    <property type="entry name" value="TRANSMEMBRANE PROTEIN 217B-RELATED"/>
    <property type="match status" value="1"/>
</dbReference>
<dbReference type="CTD" id="221468"/>
<evidence type="ECO:0000313" key="5">
    <source>
        <dbReference type="RefSeq" id="XP_023383313.1"/>
    </source>
</evidence>
<sequence>MNNRMFSLWGGIFSILNTIQFLIFDLNEIVLFDLEDHFYIYKDMKVGISSWVIRNKNIISISLSSITIMVSALLLYCVHKNNYMGLLCYSVWIVTYELICFSAVLLMNSNLKEYFKELSYLHLIFQISRMFLHLFFLPFIIHYMYILYKDPKTSSKTGRRRCSSISTIDSWPAVGLGTLWHKLN</sequence>